<dbReference type="PANTHER" id="PTHR11946">
    <property type="entry name" value="VALYL-TRNA SYNTHETASES"/>
    <property type="match status" value="1"/>
</dbReference>
<dbReference type="InterPro" id="IPR014729">
    <property type="entry name" value="Rossmann-like_a/b/a_fold"/>
</dbReference>
<accession>A0A9N9AIP7</accession>
<dbReference type="FunFam" id="3.40.50.620:FF:000020">
    <property type="entry name" value="Valine--tRNA ligase, mitochondrial"/>
    <property type="match status" value="1"/>
</dbReference>
<dbReference type="GO" id="GO:0005739">
    <property type="term" value="C:mitochondrion"/>
    <property type="evidence" value="ECO:0007669"/>
    <property type="project" value="UniProtKB-SubCell"/>
</dbReference>
<evidence type="ECO:0000256" key="10">
    <source>
        <dbReference type="ARBA" id="ARBA00023146"/>
    </source>
</evidence>
<evidence type="ECO:0000256" key="4">
    <source>
        <dbReference type="ARBA" id="ARBA00013169"/>
    </source>
</evidence>
<feature type="compositionally biased region" description="Basic and acidic residues" evidence="16">
    <location>
        <begin position="12"/>
        <end position="22"/>
    </location>
</feature>
<dbReference type="Gene3D" id="3.40.50.620">
    <property type="entry name" value="HUPs"/>
    <property type="match status" value="2"/>
</dbReference>
<feature type="region of interest" description="Disordered" evidence="16">
    <location>
        <begin position="1"/>
        <end position="22"/>
    </location>
</feature>
<evidence type="ECO:0000256" key="13">
    <source>
        <dbReference type="ARBA" id="ARBA00047552"/>
    </source>
</evidence>
<dbReference type="InterPro" id="IPR009008">
    <property type="entry name" value="Val/Leu/Ile-tRNA-synth_edit"/>
</dbReference>
<dbReference type="PANTHER" id="PTHR11946:SF109">
    <property type="entry name" value="VALINE--TRNA LIGASE"/>
    <property type="match status" value="1"/>
</dbReference>
<dbReference type="NCBIfam" id="TIGR00422">
    <property type="entry name" value="valS"/>
    <property type="match status" value="1"/>
</dbReference>
<dbReference type="Gene3D" id="3.90.740.10">
    <property type="entry name" value="Valyl/Leucyl/Isoleucyl-tRNA synthetase, editing domain"/>
    <property type="match status" value="1"/>
</dbReference>
<gene>
    <name evidence="19" type="ORF">PBRASI_LOCUS4055</name>
</gene>
<comment type="catalytic activity">
    <reaction evidence="13">
        <text>tRNA(Val) + L-valine + ATP = L-valyl-tRNA(Val) + AMP + diphosphate</text>
        <dbReference type="Rhea" id="RHEA:10704"/>
        <dbReference type="Rhea" id="RHEA-COMP:9672"/>
        <dbReference type="Rhea" id="RHEA-COMP:9708"/>
        <dbReference type="ChEBI" id="CHEBI:30616"/>
        <dbReference type="ChEBI" id="CHEBI:33019"/>
        <dbReference type="ChEBI" id="CHEBI:57762"/>
        <dbReference type="ChEBI" id="CHEBI:78442"/>
        <dbReference type="ChEBI" id="CHEBI:78537"/>
        <dbReference type="ChEBI" id="CHEBI:456215"/>
        <dbReference type="EC" id="6.1.1.9"/>
    </reaction>
</comment>
<evidence type="ECO:0000259" key="18">
    <source>
        <dbReference type="Pfam" id="PF08264"/>
    </source>
</evidence>
<evidence type="ECO:0000256" key="9">
    <source>
        <dbReference type="ARBA" id="ARBA00022917"/>
    </source>
</evidence>
<evidence type="ECO:0000256" key="16">
    <source>
        <dbReference type="SAM" id="MobiDB-lite"/>
    </source>
</evidence>
<dbReference type="EMBL" id="CAJVPI010000398">
    <property type="protein sequence ID" value="CAG8529879.1"/>
    <property type="molecule type" value="Genomic_DNA"/>
</dbReference>
<protein>
    <recommendedName>
        <fullName evidence="14">Probable valine--tRNA ligase, cytoplasmic</fullName>
        <ecNumber evidence="4">6.1.1.9</ecNumber>
    </recommendedName>
    <alternativeName>
        <fullName evidence="12">Valine--tRNA ligase, mitochondrial</fullName>
    </alternativeName>
    <alternativeName>
        <fullName evidence="11">Valyl-tRNA synthetase</fullName>
    </alternativeName>
</protein>
<evidence type="ECO:0000256" key="12">
    <source>
        <dbReference type="ARBA" id="ARBA00040837"/>
    </source>
</evidence>
<dbReference type="NCBIfam" id="NF004349">
    <property type="entry name" value="PRK05729.1"/>
    <property type="match status" value="1"/>
</dbReference>
<evidence type="ECO:0000256" key="7">
    <source>
        <dbReference type="ARBA" id="ARBA00022741"/>
    </source>
</evidence>
<feature type="domain" description="Aminoacyl-tRNA synthetase class Ia" evidence="17">
    <location>
        <begin position="95"/>
        <end position="714"/>
    </location>
</feature>
<dbReference type="InterPro" id="IPR009080">
    <property type="entry name" value="tRNAsynth_Ia_anticodon-bd"/>
</dbReference>
<dbReference type="InterPro" id="IPR013155">
    <property type="entry name" value="M/V/L/I-tRNA-synth_anticd-bd"/>
</dbReference>
<evidence type="ECO:0000313" key="19">
    <source>
        <dbReference type="EMBL" id="CAG8529879.1"/>
    </source>
</evidence>
<evidence type="ECO:0000313" key="20">
    <source>
        <dbReference type="Proteomes" id="UP000789739"/>
    </source>
</evidence>
<dbReference type="PRINTS" id="PR00986">
    <property type="entry name" value="TRNASYNTHVAL"/>
</dbReference>
<evidence type="ECO:0000256" key="3">
    <source>
        <dbReference type="ARBA" id="ARBA00005594"/>
    </source>
</evidence>
<keyword evidence="7 15" id="KW-0547">Nucleotide-binding</keyword>
<keyword evidence="6 15" id="KW-0436">Ligase</keyword>
<evidence type="ECO:0000256" key="1">
    <source>
        <dbReference type="ARBA" id="ARBA00004173"/>
    </source>
</evidence>
<evidence type="ECO:0000256" key="8">
    <source>
        <dbReference type="ARBA" id="ARBA00022840"/>
    </source>
</evidence>
<evidence type="ECO:0000256" key="11">
    <source>
        <dbReference type="ARBA" id="ARBA00029936"/>
    </source>
</evidence>
<proteinExistence type="inferred from homology"/>
<dbReference type="CDD" id="cd07962">
    <property type="entry name" value="Anticodon_Ia_Val"/>
    <property type="match status" value="1"/>
</dbReference>
<dbReference type="SUPFAM" id="SSF47323">
    <property type="entry name" value="Anticodon-binding domain of a subclass of class I aminoacyl-tRNA synthetases"/>
    <property type="match status" value="1"/>
</dbReference>
<dbReference type="Pfam" id="PF00133">
    <property type="entry name" value="tRNA-synt_1"/>
    <property type="match status" value="1"/>
</dbReference>
<dbReference type="GO" id="GO:0002161">
    <property type="term" value="F:aminoacyl-tRNA deacylase activity"/>
    <property type="evidence" value="ECO:0007669"/>
    <property type="project" value="InterPro"/>
</dbReference>
<keyword evidence="8 15" id="KW-0067">ATP-binding</keyword>
<dbReference type="SUPFAM" id="SSF50677">
    <property type="entry name" value="ValRS/IleRS/LeuRS editing domain"/>
    <property type="match status" value="1"/>
</dbReference>
<dbReference type="HAMAP" id="MF_02004">
    <property type="entry name" value="Val_tRNA_synth_type1"/>
    <property type="match status" value="1"/>
</dbReference>
<dbReference type="GO" id="GO:0006438">
    <property type="term" value="P:valyl-tRNA aminoacylation"/>
    <property type="evidence" value="ECO:0007669"/>
    <property type="project" value="InterPro"/>
</dbReference>
<keyword evidence="9 15" id="KW-0648">Protein biosynthesis</keyword>
<evidence type="ECO:0000256" key="2">
    <source>
        <dbReference type="ARBA" id="ARBA00004496"/>
    </source>
</evidence>
<keyword evidence="10 15" id="KW-0030">Aminoacyl-tRNA synthetase</keyword>
<dbReference type="SUPFAM" id="SSF52374">
    <property type="entry name" value="Nucleotidylyl transferase"/>
    <property type="match status" value="1"/>
</dbReference>
<sequence>MADAPSGIAPDPIKEEKKKRAEQKKLEKLEKFRAKQEKLAQVAAASKKDKPKKVKAIDTDAPVDKTPIGEKKILISPEMPEMPSVYNPAYVESSWYAWWEKQGFFKPVLTPDGKPKPEGLFVVPTPPPNVTGSLHIGHALTIAIQDTLVRWNRMLGKTVLFIPGTDHAGISTQSVVEKKLWVDKQLTRHDLGREDFVAQIWKWKELYGDRIHMQMKRLGASYDWDRAVFTMDPIMCKAVNENFCRLHEQGLVYRATRMVNWCVRLNTALSNLEVDYERLLSRTFLKVPGYEEKIEFGVMYNFAYPIEGSDERIVVATTRPETMLGDTAVAVHPQDTRFTKFHGKFAVHPFNGRKLPIILDDSVNMETGTGAVKITPAHDFNDYGTGKRHNLGFINIFNDDGTLNANGSPFEGKRRFDVRKEIIEELKKLDLYEGDKNHPMDIPFCSRSKDVIEPLLKPQWWVSCKEMAQEAIEAVRSGSITIRPSTSKDEWFRWLDNIRDWCISRQLWWGHRIPAYFVKIEGLNQDKADEEFWVSGRTLEEAQQKAEKKFSGTKFSLEQDTDVLDTWFSSGLWPFAILGWPDKTDDFTKFYPTHLLETGWDIIFFWVARMVMLGINHTGTVPFSEVFCHPIIRDAQGRKMSKTLGNVVDPVDVIDGISLERLHAKLHEGNLDKEEIERAQTGQKENFPNGIPQCGTDALRFTLCNYTTTSARNINLNVNVLFSDRTFCNKLWQAMRFALRRFGDDFVPQPTEQKTSKETIGDRWILHRLNDTVTKVNEGLHNRNFKSVTDIARGFCYYDLCDVYLEWIKPITSDQADAERKRSSQDTLYTALEATLKMLHPFMPYITEELYQRLPRRPGDTIPTISLAKYPLANKDYIDTEAEEALGLALEAVKAARTIVKDKYEGQKNKYELYIRDDKGLRVFAEDGDSIGSLVGIKTVKVLSASETLPDGIETLKTDHGIDVAVKKL</sequence>
<dbReference type="InterPro" id="IPR033705">
    <property type="entry name" value="Anticodon_Ia_Val"/>
</dbReference>
<dbReference type="AlphaFoldDB" id="A0A9N9AIP7"/>
<reference evidence="19" key="1">
    <citation type="submission" date="2021-06" db="EMBL/GenBank/DDBJ databases">
        <authorList>
            <person name="Kallberg Y."/>
            <person name="Tangrot J."/>
            <person name="Rosling A."/>
        </authorList>
    </citation>
    <scope>NUCLEOTIDE SEQUENCE</scope>
    <source>
        <strain evidence="19">BR232B</strain>
    </source>
</reference>
<evidence type="ECO:0000256" key="14">
    <source>
        <dbReference type="ARBA" id="ARBA00072234"/>
    </source>
</evidence>
<dbReference type="Proteomes" id="UP000789739">
    <property type="component" value="Unassembled WGS sequence"/>
</dbReference>
<evidence type="ECO:0000256" key="5">
    <source>
        <dbReference type="ARBA" id="ARBA00022490"/>
    </source>
</evidence>
<organism evidence="19 20">
    <name type="scientific">Paraglomus brasilianum</name>
    <dbReference type="NCBI Taxonomy" id="144538"/>
    <lineage>
        <taxon>Eukaryota</taxon>
        <taxon>Fungi</taxon>
        <taxon>Fungi incertae sedis</taxon>
        <taxon>Mucoromycota</taxon>
        <taxon>Glomeromycotina</taxon>
        <taxon>Glomeromycetes</taxon>
        <taxon>Paraglomerales</taxon>
        <taxon>Paraglomeraceae</taxon>
        <taxon>Paraglomus</taxon>
    </lineage>
</organism>
<feature type="domain" description="Methionyl/Valyl/Leucyl/Isoleucyl-tRNA synthetase anticodon-binding" evidence="18">
    <location>
        <begin position="762"/>
        <end position="901"/>
    </location>
</feature>
<dbReference type="GO" id="GO:0004832">
    <property type="term" value="F:valine-tRNA ligase activity"/>
    <property type="evidence" value="ECO:0007669"/>
    <property type="project" value="UniProtKB-EC"/>
</dbReference>
<keyword evidence="5" id="KW-0963">Cytoplasm</keyword>
<comment type="caution">
    <text evidence="19">The sequence shown here is derived from an EMBL/GenBank/DDBJ whole genome shotgun (WGS) entry which is preliminary data.</text>
</comment>
<dbReference type="InterPro" id="IPR002303">
    <property type="entry name" value="Valyl-tRNA_ligase"/>
</dbReference>
<dbReference type="InterPro" id="IPR002300">
    <property type="entry name" value="aa-tRNA-synth_Ia"/>
</dbReference>
<dbReference type="EC" id="6.1.1.9" evidence="4"/>
<dbReference type="Pfam" id="PF08264">
    <property type="entry name" value="Anticodon_1"/>
    <property type="match status" value="1"/>
</dbReference>
<dbReference type="FunFam" id="3.40.50.620:FF:000078">
    <property type="entry name" value="Valine--tRNA ligase, mitochondrial"/>
    <property type="match status" value="1"/>
</dbReference>
<dbReference type="PROSITE" id="PS00178">
    <property type="entry name" value="AA_TRNA_LIGASE_I"/>
    <property type="match status" value="1"/>
</dbReference>
<comment type="similarity">
    <text evidence="3 15">Belongs to the class-I aminoacyl-tRNA synthetase family.</text>
</comment>
<evidence type="ECO:0000256" key="6">
    <source>
        <dbReference type="ARBA" id="ARBA00022598"/>
    </source>
</evidence>
<evidence type="ECO:0000259" key="17">
    <source>
        <dbReference type="Pfam" id="PF00133"/>
    </source>
</evidence>
<name>A0A9N9AIP7_9GLOM</name>
<dbReference type="GO" id="GO:0005524">
    <property type="term" value="F:ATP binding"/>
    <property type="evidence" value="ECO:0007669"/>
    <property type="project" value="UniProtKB-KW"/>
</dbReference>
<dbReference type="OrthoDB" id="629407at2759"/>
<comment type="subcellular location">
    <subcellularLocation>
        <location evidence="2">Cytoplasm</location>
    </subcellularLocation>
    <subcellularLocation>
        <location evidence="1">Mitochondrion</location>
    </subcellularLocation>
</comment>
<dbReference type="FunFam" id="1.10.730.10:FF:000009">
    <property type="entry name" value="Valine--tRNA ligase, mitochondrial"/>
    <property type="match status" value="1"/>
</dbReference>
<dbReference type="Gene3D" id="1.10.730.10">
    <property type="entry name" value="Isoleucyl-tRNA Synthetase, Domain 1"/>
    <property type="match status" value="1"/>
</dbReference>
<keyword evidence="20" id="KW-1185">Reference proteome</keyword>
<dbReference type="InterPro" id="IPR001412">
    <property type="entry name" value="aa-tRNA-synth_I_CS"/>
</dbReference>
<dbReference type="CDD" id="cd00817">
    <property type="entry name" value="ValRS_core"/>
    <property type="match status" value="1"/>
</dbReference>
<dbReference type="FunFam" id="3.90.740.10:FF:000005">
    <property type="entry name" value="Valine--tRNA ligase, mitochondrial"/>
    <property type="match status" value="1"/>
</dbReference>
<evidence type="ECO:0000256" key="15">
    <source>
        <dbReference type="RuleBase" id="RU363035"/>
    </source>
</evidence>
<dbReference type="GO" id="GO:0005829">
    <property type="term" value="C:cytosol"/>
    <property type="evidence" value="ECO:0007669"/>
    <property type="project" value="TreeGrafter"/>
</dbReference>